<dbReference type="PANTHER" id="PTHR19211:SF100">
    <property type="entry name" value="RIBOSOME PROTECTION PROTEIN VMLR"/>
    <property type="match status" value="1"/>
</dbReference>
<dbReference type="PANTHER" id="PTHR19211">
    <property type="entry name" value="ATP-BINDING TRANSPORT PROTEIN-RELATED"/>
    <property type="match status" value="1"/>
</dbReference>
<dbReference type="EMBL" id="JAROAS010000029">
    <property type="protein sequence ID" value="MED4129313.1"/>
    <property type="molecule type" value="Genomic_DNA"/>
</dbReference>
<gene>
    <name evidence="7" type="ORF">P5F74_14315</name>
</gene>
<keyword evidence="8" id="KW-1185">Reference proteome</keyword>
<dbReference type="SMART" id="SM00382">
    <property type="entry name" value="AAA"/>
    <property type="match status" value="2"/>
</dbReference>
<feature type="coiled-coil region" evidence="4">
    <location>
        <begin position="180"/>
        <end position="214"/>
    </location>
</feature>
<evidence type="ECO:0000256" key="2">
    <source>
        <dbReference type="ARBA" id="ARBA00022741"/>
    </source>
</evidence>
<feature type="domain" description="ABC transporter" evidence="6">
    <location>
        <begin position="280"/>
        <end position="491"/>
    </location>
</feature>
<dbReference type="NCBIfam" id="NF000355">
    <property type="entry name" value="ribo_prot_ABC_F"/>
    <property type="match status" value="1"/>
</dbReference>
<keyword evidence="2" id="KW-0547">Nucleotide-binding</keyword>
<evidence type="ECO:0000256" key="3">
    <source>
        <dbReference type="ARBA" id="ARBA00022840"/>
    </source>
</evidence>
<dbReference type="InterPro" id="IPR032781">
    <property type="entry name" value="ABC_tran_Xtn"/>
</dbReference>
<evidence type="ECO:0000313" key="7">
    <source>
        <dbReference type="EMBL" id="MED4129313.1"/>
    </source>
</evidence>
<dbReference type="InterPro" id="IPR003593">
    <property type="entry name" value="AAA+_ATPase"/>
</dbReference>
<dbReference type="InterPro" id="IPR050611">
    <property type="entry name" value="ABCF"/>
</dbReference>
<evidence type="ECO:0000259" key="6">
    <source>
        <dbReference type="PROSITE" id="PS50893"/>
    </source>
</evidence>
<feature type="region of interest" description="Disordered" evidence="5">
    <location>
        <begin position="215"/>
        <end position="239"/>
    </location>
</feature>
<dbReference type="PROSITE" id="PS50893">
    <property type="entry name" value="ABC_TRANSPORTER_2"/>
    <property type="match status" value="2"/>
</dbReference>
<reference evidence="7 8" key="1">
    <citation type="submission" date="2023-03" db="EMBL/GenBank/DDBJ databases">
        <title>Bacillus Genome Sequencing.</title>
        <authorList>
            <person name="Dunlap C."/>
        </authorList>
    </citation>
    <scope>NUCLEOTIDE SEQUENCE [LARGE SCALE GENOMIC DNA]</scope>
    <source>
        <strain evidence="7 8">B-4107</strain>
    </source>
</reference>
<keyword evidence="1" id="KW-0677">Repeat</keyword>
<feature type="domain" description="ABC transporter" evidence="6">
    <location>
        <begin position="4"/>
        <end position="191"/>
    </location>
</feature>
<dbReference type="InterPro" id="IPR003439">
    <property type="entry name" value="ABC_transporter-like_ATP-bd"/>
</dbReference>
<keyword evidence="3 7" id="KW-0067">ATP-binding</keyword>
<dbReference type="SUPFAM" id="SSF52540">
    <property type="entry name" value="P-loop containing nucleoside triphosphate hydrolases"/>
    <property type="match status" value="2"/>
</dbReference>
<dbReference type="Proteomes" id="UP001341820">
    <property type="component" value="Unassembled WGS sequence"/>
</dbReference>
<evidence type="ECO:0000256" key="1">
    <source>
        <dbReference type="ARBA" id="ARBA00022737"/>
    </source>
</evidence>
<comment type="caution">
    <text evidence="7">The sequence shown here is derived from an EMBL/GenBank/DDBJ whole genome shotgun (WGS) entry which is preliminary data.</text>
</comment>
<keyword evidence="4" id="KW-0175">Coiled coil</keyword>
<dbReference type="Pfam" id="PF12848">
    <property type="entry name" value="ABC_tran_Xtn"/>
    <property type="match status" value="1"/>
</dbReference>
<dbReference type="InterPro" id="IPR027417">
    <property type="entry name" value="P-loop_NTPase"/>
</dbReference>
<proteinExistence type="predicted"/>
<dbReference type="CDD" id="cd03221">
    <property type="entry name" value="ABCF_EF-3"/>
    <property type="match status" value="2"/>
</dbReference>
<name>A0ABU6NM87_9BACI</name>
<sequence length="531" mass="60110">MILLQTTKLEKQFGARVILDNEPLFIYKDQRIGLVGKNGAGKTTLLHVLAGYGVADFGQVTRYEKMAYIPQLHELSAPLSAREAKQWQVPAHVHKSGGEQTRAKIAQALEANAALILADEPTSHLDMEGMKQLEQVFTSFSGGILLTSHDKTFLNNVCTSIWEIEDGKVKAYEGNYDAYLVQKQKEMDKAHKAYQSYQLEKDRLLQAAIQAQRRSDQIKKAPSRMGNSEARLHKRSSGVQKAKINRAAEAMVTRANQLEKKEKPKEETKIQFDLSRFPVVHSKQMIQFEAFQVWIEGRLLKEVNGVVPAGSRVAIIGKNGSGKSTLLQQIESRQMTIAKPAKIGYFSQHQHDILDEETILENVGKNSPYSETFIRTVLSRLAFQREDVFKKGIDLSGGERVRTALAKVFLSNVNLWLLDEPTNYLDLTTKDSLKEVMNKFPGTILFVTHDRTLISDVATHQLSFDDERAQIKAVNQVEEELKKPDESLLTIEFKLSELLSRLSTVTDETERNKLDQQFQELLKTKRTLKNQ</sequence>
<evidence type="ECO:0000256" key="4">
    <source>
        <dbReference type="SAM" id="Coils"/>
    </source>
</evidence>
<dbReference type="GO" id="GO:0005524">
    <property type="term" value="F:ATP binding"/>
    <property type="evidence" value="ECO:0007669"/>
    <property type="project" value="UniProtKB-KW"/>
</dbReference>
<evidence type="ECO:0000313" key="8">
    <source>
        <dbReference type="Proteomes" id="UP001341820"/>
    </source>
</evidence>
<protein>
    <submittedName>
        <fullName evidence="7">ABC-F family ATP-binding cassette domain-containing protein</fullName>
    </submittedName>
</protein>
<dbReference type="Pfam" id="PF00005">
    <property type="entry name" value="ABC_tran"/>
    <property type="match status" value="2"/>
</dbReference>
<evidence type="ECO:0000256" key="5">
    <source>
        <dbReference type="SAM" id="MobiDB-lite"/>
    </source>
</evidence>
<organism evidence="7 8">
    <name type="scientific">Shouchella miscanthi</name>
    <dbReference type="NCBI Taxonomy" id="2598861"/>
    <lineage>
        <taxon>Bacteria</taxon>
        <taxon>Bacillati</taxon>
        <taxon>Bacillota</taxon>
        <taxon>Bacilli</taxon>
        <taxon>Bacillales</taxon>
        <taxon>Bacillaceae</taxon>
        <taxon>Shouchella</taxon>
    </lineage>
</organism>
<dbReference type="Gene3D" id="3.40.50.300">
    <property type="entry name" value="P-loop containing nucleotide triphosphate hydrolases"/>
    <property type="match status" value="3"/>
</dbReference>
<accession>A0ABU6NM87</accession>
<dbReference type="RefSeq" id="WP_328237966.1">
    <property type="nucleotide sequence ID" value="NZ_JAROAS010000029.1"/>
</dbReference>